<name>A0ABS5NFI4_TSUPA</name>
<organism evidence="2 3">
    <name type="scientific">Tsukamurella paurometabola</name>
    <name type="common">Corynebacterium paurometabolum</name>
    <dbReference type="NCBI Taxonomy" id="2061"/>
    <lineage>
        <taxon>Bacteria</taxon>
        <taxon>Bacillati</taxon>
        <taxon>Actinomycetota</taxon>
        <taxon>Actinomycetes</taxon>
        <taxon>Mycobacteriales</taxon>
        <taxon>Tsukamurellaceae</taxon>
        <taxon>Tsukamurella</taxon>
    </lineage>
</organism>
<evidence type="ECO:0000313" key="2">
    <source>
        <dbReference type="EMBL" id="MBS4102790.1"/>
    </source>
</evidence>
<dbReference type="Pfam" id="PF18862">
    <property type="entry name" value="ApeA_NTD1"/>
    <property type="match status" value="1"/>
</dbReference>
<comment type="caution">
    <text evidence="2">The sequence shown here is derived from an EMBL/GenBank/DDBJ whole genome shotgun (WGS) entry which is preliminary data.</text>
</comment>
<proteinExistence type="predicted"/>
<sequence length="419" mass="46519">MSDDSSDGTAEFVATGKFWVVGDDTRQVPGTITWRSAEDARIVLSQRLVEELAQPIKVTETGGISMVSSGKPSLVVADGLARLFLGDTDEGPVTCLDSYLRHPARNLFDVGAMFEQVWDPYTLIVGAHLTDGHRSQLDSVRFTLDHPAWWSHLTDGDSATSDAGTVVCELTPEGTVWLEYRPTSTMTLREASEALHSVETLLKLAVGVDLTPSRLQIRSTGSRDWLEVKTATIATGTVAYPSPRDLLPPTSITLERLARWMTIQQTMDGLAAAVADPVQGPIQVQALVACSLVEGVHKRLIGGDIEFPPRAQALYDMARTVDSKITSPVQNWPNLIKEVRNDLAHHNPVDAFDLQFLEWVIAEATARWVLRVCLLLHARFGNDELSQALSEHQRYQFYRENLKVHVKELKALKYQRKQE</sequence>
<reference evidence="2 3" key="1">
    <citation type="submission" date="2021-04" db="EMBL/GenBank/DDBJ databases">
        <title>Whole genome sequence analysis of a thiophenic sulfur metabolizing bacteria.</title>
        <authorList>
            <person name="Akhtar N."/>
            <person name="Akram J."/>
            <person name="Aslam A."/>
        </authorList>
    </citation>
    <scope>NUCLEOTIDE SEQUENCE [LARGE SCALE GENOMIC DNA]</scope>
    <source>
        <strain evidence="2 3">3OW</strain>
    </source>
</reference>
<gene>
    <name evidence="2" type="ORF">KFZ73_16285</name>
</gene>
<evidence type="ECO:0000259" key="1">
    <source>
        <dbReference type="Pfam" id="PF18862"/>
    </source>
</evidence>
<keyword evidence="3" id="KW-1185">Reference proteome</keyword>
<dbReference type="Proteomes" id="UP000676853">
    <property type="component" value="Unassembled WGS sequence"/>
</dbReference>
<feature type="domain" description="ApeA N-terminal" evidence="1">
    <location>
        <begin position="15"/>
        <end position="158"/>
    </location>
</feature>
<protein>
    <recommendedName>
        <fullName evidence="1">ApeA N-terminal domain-containing protein</fullName>
    </recommendedName>
</protein>
<accession>A0ABS5NFI4</accession>
<dbReference type="EMBL" id="JAGXOE010000041">
    <property type="protein sequence ID" value="MBS4102790.1"/>
    <property type="molecule type" value="Genomic_DNA"/>
</dbReference>
<evidence type="ECO:0000313" key="3">
    <source>
        <dbReference type="Proteomes" id="UP000676853"/>
    </source>
</evidence>
<dbReference type="InterPro" id="IPR041223">
    <property type="entry name" value="ApeA_NTD"/>
</dbReference>
<dbReference type="RefSeq" id="WP_212554354.1">
    <property type="nucleotide sequence ID" value="NZ_JAGXOE010000041.1"/>
</dbReference>